<organism evidence="2 3">
    <name type="scientific">Trichinella zimbabwensis</name>
    <dbReference type="NCBI Taxonomy" id="268475"/>
    <lineage>
        <taxon>Eukaryota</taxon>
        <taxon>Metazoa</taxon>
        <taxon>Ecdysozoa</taxon>
        <taxon>Nematoda</taxon>
        <taxon>Enoplea</taxon>
        <taxon>Dorylaimia</taxon>
        <taxon>Trichinellida</taxon>
        <taxon>Trichinellidae</taxon>
        <taxon>Trichinella</taxon>
    </lineage>
</organism>
<evidence type="ECO:0000313" key="2">
    <source>
        <dbReference type="EMBL" id="KRZ16506.1"/>
    </source>
</evidence>
<evidence type="ECO:0000313" key="1">
    <source>
        <dbReference type="EMBL" id="KRY99946.1"/>
    </source>
</evidence>
<sequence length="61" mass="6844">MQNGQPQKFLKSLQKVELLYSIPSSRCISHCLSCGNAVLKEVYTLIINHQKAQTNANGKLR</sequence>
<gene>
    <name evidence="1" type="ORF">T11_10284</name>
    <name evidence="2" type="ORF">T11_13237</name>
</gene>
<keyword evidence="3" id="KW-1185">Reference proteome</keyword>
<dbReference type="EMBL" id="JYDP01000011">
    <property type="protein sequence ID" value="KRZ16506.1"/>
    <property type="molecule type" value="Genomic_DNA"/>
</dbReference>
<dbReference type="EMBL" id="JYDP01000632">
    <property type="protein sequence ID" value="KRY99946.1"/>
    <property type="molecule type" value="Genomic_DNA"/>
</dbReference>
<protein>
    <submittedName>
        <fullName evidence="2">Uncharacterized protein</fullName>
    </submittedName>
</protein>
<reference evidence="2 3" key="1">
    <citation type="submission" date="2015-01" db="EMBL/GenBank/DDBJ databases">
        <title>Evolution of Trichinella species and genotypes.</title>
        <authorList>
            <person name="Korhonen P.K."/>
            <person name="Edoardo P."/>
            <person name="Giuseppe L.R."/>
            <person name="Gasser R.B."/>
        </authorList>
    </citation>
    <scope>NUCLEOTIDE SEQUENCE [LARGE SCALE GENOMIC DNA]</scope>
    <source>
        <strain evidence="2">ISS1029</strain>
    </source>
</reference>
<accession>A0A0V1I0W0</accession>
<dbReference type="AlphaFoldDB" id="A0A0V1I0W0"/>
<proteinExistence type="predicted"/>
<name>A0A0V1I0W0_9BILA</name>
<dbReference type="Proteomes" id="UP000055024">
    <property type="component" value="Unassembled WGS sequence"/>
</dbReference>
<evidence type="ECO:0000313" key="3">
    <source>
        <dbReference type="Proteomes" id="UP000055024"/>
    </source>
</evidence>
<comment type="caution">
    <text evidence="2">The sequence shown here is derived from an EMBL/GenBank/DDBJ whole genome shotgun (WGS) entry which is preliminary data.</text>
</comment>